<reference evidence="1" key="2">
    <citation type="journal article" date="2023" name="Int. J. Mol. Sci.">
        <title>De Novo Assembly and Annotation of 11 Diverse Shrub Willow (Salix) Genomes Reveals Novel Gene Organization in Sex-Linked Regions.</title>
        <authorList>
            <person name="Hyden B."/>
            <person name="Feng K."/>
            <person name="Yates T.B."/>
            <person name="Jawdy S."/>
            <person name="Cereghino C."/>
            <person name="Smart L.B."/>
            <person name="Muchero W."/>
        </authorList>
    </citation>
    <scope>NUCLEOTIDE SEQUENCE</scope>
    <source>
        <tissue evidence="1">Shoot tip</tissue>
    </source>
</reference>
<accession>A0A9Q0WXY1</accession>
<dbReference type="EMBL" id="JAPFFK010000002">
    <property type="protein sequence ID" value="KAJ6774858.1"/>
    <property type="molecule type" value="Genomic_DNA"/>
</dbReference>
<comment type="caution">
    <text evidence="1">The sequence shown here is derived from an EMBL/GenBank/DDBJ whole genome shotgun (WGS) entry which is preliminary data.</text>
</comment>
<proteinExistence type="predicted"/>
<name>A0A9Q0WXY1_SALPP</name>
<dbReference type="Proteomes" id="UP001151532">
    <property type="component" value="Chromosome 5"/>
</dbReference>
<sequence length="47" mass="5924">MNQRRSLSSLWNIDYNITNAELIVWCRFLRRFKRRKTQLTHNLFLRN</sequence>
<organism evidence="1 2">
    <name type="scientific">Salix purpurea</name>
    <name type="common">Purple osier willow</name>
    <dbReference type="NCBI Taxonomy" id="77065"/>
    <lineage>
        <taxon>Eukaryota</taxon>
        <taxon>Viridiplantae</taxon>
        <taxon>Streptophyta</taxon>
        <taxon>Embryophyta</taxon>
        <taxon>Tracheophyta</taxon>
        <taxon>Spermatophyta</taxon>
        <taxon>Magnoliopsida</taxon>
        <taxon>eudicotyledons</taxon>
        <taxon>Gunneridae</taxon>
        <taxon>Pentapetalae</taxon>
        <taxon>rosids</taxon>
        <taxon>fabids</taxon>
        <taxon>Malpighiales</taxon>
        <taxon>Salicaceae</taxon>
        <taxon>Saliceae</taxon>
        <taxon>Salix</taxon>
    </lineage>
</organism>
<evidence type="ECO:0000313" key="2">
    <source>
        <dbReference type="Proteomes" id="UP001151532"/>
    </source>
</evidence>
<keyword evidence="2" id="KW-1185">Reference proteome</keyword>
<protein>
    <submittedName>
        <fullName evidence="1">Uncharacterized protein</fullName>
    </submittedName>
</protein>
<gene>
    <name evidence="1" type="ORF">OIU79_018111</name>
</gene>
<dbReference type="AlphaFoldDB" id="A0A9Q0WXY1"/>
<reference evidence="1" key="1">
    <citation type="submission" date="2022-11" db="EMBL/GenBank/DDBJ databases">
        <authorList>
            <person name="Hyden B.L."/>
            <person name="Feng K."/>
            <person name="Yates T."/>
            <person name="Jawdy S."/>
            <person name="Smart L.B."/>
            <person name="Muchero W."/>
        </authorList>
    </citation>
    <scope>NUCLEOTIDE SEQUENCE</scope>
    <source>
        <tissue evidence="1">Shoot tip</tissue>
    </source>
</reference>
<evidence type="ECO:0000313" key="1">
    <source>
        <dbReference type="EMBL" id="KAJ6774858.1"/>
    </source>
</evidence>